<dbReference type="InterPro" id="IPR029052">
    <property type="entry name" value="Metallo-depent_PP-like"/>
</dbReference>
<dbReference type="SUPFAM" id="SSF56300">
    <property type="entry name" value="Metallo-dependent phosphatases"/>
    <property type="match status" value="1"/>
</dbReference>
<proteinExistence type="predicted"/>
<gene>
    <name evidence="1" type="ORF">LG632_09055</name>
</gene>
<comment type="caution">
    <text evidence="1">The sequence shown here is derived from an EMBL/GenBank/DDBJ whole genome shotgun (WGS) entry which is preliminary data.</text>
</comment>
<reference evidence="1 2" key="1">
    <citation type="submission" date="2021-10" db="EMBL/GenBank/DDBJ databases">
        <title>Streptomyces sp. strain SMC 277, a novel streptomycete isolated from soil.</title>
        <authorList>
            <person name="Chanama M."/>
        </authorList>
    </citation>
    <scope>NUCLEOTIDE SEQUENCE [LARGE SCALE GENOMIC DNA]</scope>
    <source>
        <strain evidence="1 2">SMC 277</strain>
    </source>
</reference>
<protein>
    <recommendedName>
        <fullName evidence="3">Metallophosphoesterase</fullName>
    </recommendedName>
</protein>
<dbReference type="Proteomes" id="UP001199054">
    <property type="component" value="Unassembled WGS sequence"/>
</dbReference>
<name>A0ABS8B4J7_9ACTN</name>
<keyword evidence="2" id="KW-1185">Reference proteome</keyword>
<organism evidence="1 2">
    <name type="scientific">Streptomyces antimicrobicus</name>
    <dbReference type="NCBI Taxonomy" id="2883108"/>
    <lineage>
        <taxon>Bacteria</taxon>
        <taxon>Bacillati</taxon>
        <taxon>Actinomycetota</taxon>
        <taxon>Actinomycetes</taxon>
        <taxon>Kitasatosporales</taxon>
        <taxon>Streptomycetaceae</taxon>
        <taxon>Streptomyces</taxon>
    </lineage>
</organism>
<evidence type="ECO:0000313" key="2">
    <source>
        <dbReference type="Proteomes" id="UP001199054"/>
    </source>
</evidence>
<accession>A0ABS8B4J7</accession>
<evidence type="ECO:0008006" key="3">
    <source>
        <dbReference type="Google" id="ProtNLM"/>
    </source>
</evidence>
<dbReference type="RefSeq" id="WP_226726369.1">
    <property type="nucleotide sequence ID" value="NZ_JAJAUY010000023.1"/>
</dbReference>
<sequence length="255" mass="28320">MKRIVVLSDMQIPYHDKRAVRNVLGFLAEFKPDEIASVGDEVDFPQISRWTRGMAGEYKGDLQAHCDAGKRVLAGLRAVHDGPIHISRSNHMDRPLTYVRTRAPGLMGLRALEVPSLLDFEKYGITYHAEPYEIAPGWLLAHGDEGASSRLPGGTALALARKWGYSVVCGHTHKLGIQHEHMSVNGRITQERWGFEVGNLMHFRSATYLKAGSGNWTQGFGILYVEKNRVTPVPIFIRPNGTFVVEGRTYGAKAA</sequence>
<dbReference type="Gene3D" id="3.60.21.10">
    <property type="match status" value="1"/>
</dbReference>
<evidence type="ECO:0000313" key="1">
    <source>
        <dbReference type="EMBL" id="MCB5179534.1"/>
    </source>
</evidence>
<dbReference type="EMBL" id="JAJAUY010000023">
    <property type="protein sequence ID" value="MCB5179534.1"/>
    <property type="molecule type" value="Genomic_DNA"/>
</dbReference>